<reference evidence="10 11" key="1">
    <citation type="submission" date="2017-12" db="EMBL/GenBank/DDBJ databases">
        <title>Kangiella profundi FT102 completed genome.</title>
        <authorList>
            <person name="Xu J."/>
            <person name="Wang J."/>
            <person name="Lu Y."/>
        </authorList>
    </citation>
    <scope>NUCLEOTIDE SEQUENCE [LARGE SCALE GENOMIC DNA]</scope>
    <source>
        <strain evidence="10 11">FT102</strain>
    </source>
</reference>
<dbReference type="RefSeq" id="WP_106645834.1">
    <property type="nucleotide sequence ID" value="NZ_BMGO01000001.1"/>
</dbReference>
<dbReference type="GO" id="GO:0005886">
    <property type="term" value="C:plasma membrane"/>
    <property type="evidence" value="ECO:0007669"/>
    <property type="project" value="UniProtKB-SubCell"/>
</dbReference>
<keyword evidence="7" id="KW-1133">Transmembrane helix</keyword>
<evidence type="ECO:0000256" key="5">
    <source>
        <dbReference type="ARBA" id="ARBA00022692"/>
    </source>
</evidence>
<evidence type="ECO:0000256" key="3">
    <source>
        <dbReference type="ARBA" id="ARBA00009620"/>
    </source>
</evidence>
<keyword evidence="8" id="KW-0186">Copper</keyword>
<sequence>MSNSNQQSEQQDKNKVMTRKLVMVTLIMLAFGFAMIPLYDVFCEITGLNGKSNGLAVYEQQEPDTSREITVQFMTITKNDMPWDFEPVQTQIKVYPGKEYEVAFRVKNRAGKAIVGQAIPSFSPNLVSQYFNKTECFCFNQQTLAAGATEEMPMRFFVDKDLPEKYDTITLAYTLHNVTPAEQQTQAAD</sequence>
<name>A0A2K9A929_9GAMM</name>
<evidence type="ECO:0000256" key="2">
    <source>
        <dbReference type="ARBA" id="ARBA00004382"/>
    </source>
</evidence>
<comment type="subcellular location">
    <subcellularLocation>
        <location evidence="2">Cell inner membrane</location>
        <topology evidence="2">Single-pass type II membrane protein</topology>
        <orientation evidence="2">Periplasmic side</orientation>
    </subcellularLocation>
</comment>
<accession>A0A2K9A929</accession>
<dbReference type="PANTHER" id="PTHR21320">
    <property type="entry name" value="CYTOCHROME C OXIDASE ASSEMBLY PROTEIN COX11-RELATED"/>
    <property type="match status" value="1"/>
</dbReference>
<dbReference type="AlphaFoldDB" id="A0A2K9A929"/>
<dbReference type="Proteomes" id="UP000232693">
    <property type="component" value="Chromosome"/>
</dbReference>
<evidence type="ECO:0000313" key="10">
    <source>
        <dbReference type="EMBL" id="AUD77917.1"/>
    </source>
</evidence>
<dbReference type="InterPro" id="IPR023471">
    <property type="entry name" value="CtaG/Cox11_dom_sf"/>
</dbReference>
<protein>
    <recommendedName>
        <fullName evidence="4">Cytochrome c oxidase assembly protein CtaG</fullName>
    </recommendedName>
</protein>
<keyword evidence="11" id="KW-1185">Reference proteome</keyword>
<dbReference type="Pfam" id="PF04442">
    <property type="entry name" value="CtaG_Cox11"/>
    <property type="match status" value="1"/>
</dbReference>
<evidence type="ECO:0000256" key="1">
    <source>
        <dbReference type="ARBA" id="ARBA00004007"/>
    </source>
</evidence>
<keyword evidence="5" id="KW-0812">Transmembrane</keyword>
<evidence type="ECO:0000256" key="9">
    <source>
        <dbReference type="ARBA" id="ARBA00023136"/>
    </source>
</evidence>
<comment type="similarity">
    <text evidence="3">Belongs to the COX11/CtaG family.</text>
</comment>
<dbReference type="InterPro" id="IPR007533">
    <property type="entry name" value="Cyt_c_oxidase_assmbl_CtaG"/>
</dbReference>
<dbReference type="PIRSF" id="PIRSF005413">
    <property type="entry name" value="COX11"/>
    <property type="match status" value="1"/>
</dbReference>
<keyword evidence="6" id="KW-0735">Signal-anchor</keyword>
<proteinExistence type="inferred from homology"/>
<organism evidence="10 11">
    <name type="scientific">Kangiella profundi</name>
    <dbReference type="NCBI Taxonomy" id="1561924"/>
    <lineage>
        <taxon>Bacteria</taxon>
        <taxon>Pseudomonadati</taxon>
        <taxon>Pseudomonadota</taxon>
        <taxon>Gammaproteobacteria</taxon>
        <taxon>Kangiellales</taxon>
        <taxon>Kangiellaceae</taxon>
        <taxon>Kangiella</taxon>
    </lineage>
</organism>
<dbReference type="EMBL" id="CP025120">
    <property type="protein sequence ID" value="AUD77917.1"/>
    <property type="molecule type" value="Genomic_DNA"/>
</dbReference>
<dbReference type="PANTHER" id="PTHR21320:SF3">
    <property type="entry name" value="CYTOCHROME C OXIDASE ASSEMBLY PROTEIN COX11, MITOCHONDRIAL-RELATED"/>
    <property type="match status" value="1"/>
</dbReference>
<dbReference type="OrthoDB" id="9804841at2"/>
<comment type="function">
    <text evidence="1">Exerts its effect at some terminal stage of cytochrome c oxidase synthesis, probably by being involved in the insertion of the copper B into subunit I.</text>
</comment>
<dbReference type="Gene3D" id="2.60.370.10">
    <property type="entry name" value="Ctag/Cox11"/>
    <property type="match status" value="1"/>
</dbReference>
<gene>
    <name evidence="10" type="ORF">CW740_01150</name>
</gene>
<evidence type="ECO:0000256" key="4">
    <source>
        <dbReference type="ARBA" id="ARBA00015384"/>
    </source>
</evidence>
<evidence type="ECO:0000256" key="7">
    <source>
        <dbReference type="ARBA" id="ARBA00022989"/>
    </source>
</evidence>
<dbReference type="GO" id="GO:0005507">
    <property type="term" value="F:copper ion binding"/>
    <property type="evidence" value="ECO:0007669"/>
    <property type="project" value="InterPro"/>
</dbReference>
<keyword evidence="9" id="KW-0472">Membrane</keyword>
<evidence type="ECO:0000313" key="11">
    <source>
        <dbReference type="Proteomes" id="UP000232693"/>
    </source>
</evidence>
<dbReference type="KEGG" id="kpd:CW740_01150"/>
<dbReference type="SUPFAM" id="SSF110111">
    <property type="entry name" value="Ctag/Cox11"/>
    <property type="match status" value="1"/>
</dbReference>
<dbReference type="NCBIfam" id="NF003465">
    <property type="entry name" value="PRK05089.1"/>
    <property type="match status" value="1"/>
</dbReference>
<evidence type="ECO:0000256" key="8">
    <source>
        <dbReference type="ARBA" id="ARBA00023008"/>
    </source>
</evidence>
<evidence type="ECO:0000256" key="6">
    <source>
        <dbReference type="ARBA" id="ARBA00022968"/>
    </source>
</evidence>